<dbReference type="Gene3D" id="3.30.1600.10">
    <property type="entry name" value="SIR2/SIRT2 'Small Domain"/>
    <property type="match status" value="1"/>
</dbReference>
<dbReference type="GO" id="GO:0046970">
    <property type="term" value="F:histone H4K16 deacetylase activity, NAD-dependent"/>
    <property type="evidence" value="ECO:0007669"/>
    <property type="project" value="TreeGrafter"/>
</dbReference>
<sequence length="558" mass="62140">MLEDQAEEEDEDEPELEALVTRANALFPENTVEQLVKELKQQGLTAFLKTHAIDEDGSERRDFSILHFLVALGILIPKSLRDTAHTPRSVHLGILKAALDRLLQRRSKLPQYNTVDDALQLLRTAPPESIIVLSGAGISTSCGIPDFRSKDGIYARLQESGQYDLDDPQDMFDKELFLYSPSLFYSFAAEIYPSNFTPSPSHKFIRLLETRRLLLRNYTQNIDTLESLAGITRVLACHGSFATASCVTCAFKCEGRKIERDIMERRVPTCPECEKRSSSQQQTQAHKKAKKHKNGRRSSSSYSDEEEHDDGKRTGILKPDITFFGEKLSSDFDRHLASDRSRASLLLVMGTSLQVAPVSSVVGHLPHDVPVVLINRTPVLHIGVDLMLLGEADLIVRWLERRLGWNPIEAGTAKAQEAKTAQGHSGSPGPGLGPTSSSPLTSMPSSDAAEEIDLDAIEPKRWKDSHIWLFPGADVTALESMEESQAEEEEEREEEEEGHEDVAAEQGKEDQEARKGDSEAAERRQQRDGDDDAEHAVIAVDGERGQSESREAKRARRQ</sequence>
<feature type="region of interest" description="Disordered" evidence="9">
    <location>
        <begin position="269"/>
        <end position="314"/>
    </location>
</feature>
<dbReference type="GO" id="GO:0005739">
    <property type="term" value="C:mitochondrion"/>
    <property type="evidence" value="ECO:0007669"/>
    <property type="project" value="UniProtKB-SubCell"/>
</dbReference>
<comment type="similarity">
    <text evidence="3">Belongs to the sirtuin family. Class I subfamily.</text>
</comment>
<accession>A0A316US47</accession>
<dbReference type="InterPro" id="IPR029035">
    <property type="entry name" value="DHS-like_NAD/FAD-binding_dom"/>
</dbReference>
<protein>
    <submittedName>
        <fullName evidence="11">SIR2-domain-containing protein</fullName>
    </submittedName>
</protein>
<dbReference type="InterPro" id="IPR026591">
    <property type="entry name" value="Sirtuin_cat_small_dom_sf"/>
</dbReference>
<dbReference type="Gene3D" id="3.40.50.1220">
    <property type="entry name" value="TPP-binding domain"/>
    <property type="match status" value="1"/>
</dbReference>
<feature type="compositionally biased region" description="Basic residues" evidence="9">
    <location>
        <begin position="285"/>
        <end position="296"/>
    </location>
</feature>
<evidence type="ECO:0000256" key="5">
    <source>
        <dbReference type="ARBA" id="ARBA00022723"/>
    </source>
</evidence>
<feature type="domain" description="Deacetylase sirtuin-type" evidence="10">
    <location>
        <begin position="108"/>
        <end position="406"/>
    </location>
</feature>
<feature type="binding site" evidence="8">
    <location>
        <position position="273"/>
    </location>
    <ligand>
        <name>Zn(2+)</name>
        <dbReference type="ChEBI" id="CHEBI:29105"/>
    </ligand>
</feature>
<dbReference type="InterPro" id="IPR003000">
    <property type="entry name" value="Sirtuin"/>
</dbReference>
<keyword evidence="5 8" id="KW-0479">Metal-binding</keyword>
<dbReference type="PANTHER" id="PTHR11085">
    <property type="entry name" value="NAD-DEPENDENT PROTEIN DEACYLASE SIRTUIN-5, MITOCHONDRIAL-RELATED"/>
    <property type="match status" value="1"/>
</dbReference>
<keyword evidence="12" id="KW-1185">Reference proteome</keyword>
<dbReference type="Pfam" id="PF02146">
    <property type="entry name" value="SIR2"/>
    <property type="match status" value="1"/>
</dbReference>
<gene>
    <name evidence="11" type="ORF">BDZ90DRAFT_219773</name>
</gene>
<keyword evidence="6 8" id="KW-0862">Zinc</keyword>
<name>A0A316US47_9BASI</name>
<dbReference type="PANTHER" id="PTHR11085:SF9">
    <property type="entry name" value="NAD-DEPENDENT PROTEIN DEACETYLASE SIRTUIN-1"/>
    <property type="match status" value="1"/>
</dbReference>
<comment type="cofactor">
    <cofactor evidence="1">
        <name>Zn(2+)</name>
        <dbReference type="ChEBI" id="CHEBI:29105"/>
    </cofactor>
</comment>
<keyword evidence="7" id="KW-0520">NAD</keyword>
<evidence type="ECO:0000259" key="10">
    <source>
        <dbReference type="PROSITE" id="PS50305"/>
    </source>
</evidence>
<keyword evidence="4" id="KW-0808">Transferase</keyword>
<feature type="active site" description="Proton acceptor" evidence="8">
    <location>
        <position position="238"/>
    </location>
</feature>
<feature type="binding site" evidence="8">
    <location>
        <position position="246"/>
    </location>
    <ligand>
        <name>Zn(2+)</name>
        <dbReference type="ChEBI" id="CHEBI:29105"/>
    </ligand>
</feature>
<evidence type="ECO:0000256" key="1">
    <source>
        <dbReference type="ARBA" id="ARBA00001947"/>
    </source>
</evidence>
<dbReference type="AlphaFoldDB" id="A0A316US47"/>
<feature type="compositionally biased region" description="Basic and acidic residues" evidence="9">
    <location>
        <begin position="500"/>
        <end position="528"/>
    </location>
</feature>
<dbReference type="InterPro" id="IPR050134">
    <property type="entry name" value="NAD-dep_sirtuin_deacylases"/>
</dbReference>
<feature type="binding site" evidence="8">
    <location>
        <position position="270"/>
    </location>
    <ligand>
        <name>Zn(2+)</name>
        <dbReference type="ChEBI" id="CHEBI:29105"/>
    </ligand>
</feature>
<feature type="binding site" evidence="8">
    <location>
        <position position="249"/>
    </location>
    <ligand>
        <name>Zn(2+)</name>
        <dbReference type="ChEBI" id="CHEBI:29105"/>
    </ligand>
</feature>
<reference evidence="11 12" key="1">
    <citation type="journal article" date="2018" name="Mol. Biol. Evol.">
        <title>Broad Genomic Sampling Reveals a Smut Pathogenic Ancestry of the Fungal Clade Ustilaginomycotina.</title>
        <authorList>
            <person name="Kijpornyongpan T."/>
            <person name="Mondo S.J."/>
            <person name="Barry K."/>
            <person name="Sandor L."/>
            <person name="Lee J."/>
            <person name="Lipzen A."/>
            <person name="Pangilinan J."/>
            <person name="LaButti K."/>
            <person name="Hainaut M."/>
            <person name="Henrissat B."/>
            <person name="Grigoriev I.V."/>
            <person name="Spatafora J.W."/>
            <person name="Aime M.C."/>
        </authorList>
    </citation>
    <scope>NUCLEOTIDE SEQUENCE [LARGE SCALE GENOMIC DNA]</scope>
    <source>
        <strain evidence="11 12">MCA 5214</strain>
    </source>
</reference>
<evidence type="ECO:0000256" key="2">
    <source>
        <dbReference type="ARBA" id="ARBA00004173"/>
    </source>
</evidence>
<evidence type="ECO:0000256" key="9">
    <source>
        <dbReference type="SAM" id="MobiDB-lite"/>
    </source>
</evidence>
<evidence type="ECO:0000256" key="8">
    <source>
        <dbReference type="PROSITE-ProRule" id="PRU00236"/>
    </source>
</evidence>
<dbReference type="RefSeq" id="XP_025362210.1">
    <property type="nucleotide sequence ID" value="XM_025504410.1"/>
</dbReference>
<feature type="region of interest" description="Disordered" evidence="9">
    <location>
        <begin position="479"/>
        <end position="558"/>
    </location>
</feature>
<feature type="compositionally biased region" description="Low complexity" evidence="9">
    <location>
        <begin position="433"/>
        <end position="446"/>
    </location>
</feature>
<dbReference type="InterPro" id="IPR026590">
    <property type="entry name" value="Ssirtuin_cat_dom"/>
</dbReference>
<dbReference type="OrthoDB" id="420264at2759"/>
<organism evidence="11 12">
    <name type="scientific">Jaminaea rosea</name>
    <dbReference type="NCBI Taxonomy" id="1569628"/>
    <lineage>
        <taxon>Eukaryota</taxon>
        <taxon>Fungi</taxon>
        <taxon>Dikarya</taxon>
        <taxon>Basidiomycota</taxon>
        <taxon>Ustilaginomycotina</taxon>
        <taxon>Exobasidiomycetes</taxon>
        <taxon>Microstromatales</taxon>
        <taxon>Microstromatales incertae sedis</taxon>
        <taxon>Jaminaea</taxon>
    </lineage>
</organism>
<dbReference type="GO" id="GO:0070403">
    <property type="term" value="F:NAD+ binding"/>
    <property type="evidence" value="ECO:0007669"/>
    <property type="project" value="InterPro"/>
</dbReference>
<evidence type="ECO:0000256" key="6">
    <source>
        <dbReference type="ARBA" id="ARBA00022833"/>
    </source>
</evidence>
<dbReference type="Proteomes" id="UP000245884">
    <property type="component" value="Unassembled WGS sequence"/>
</dbReference>
<dbReference type="SUPFAM" id="SSF52467">
    <property type="entry name" value="DHS-like NAD/FAD-binding domain"/>
    <property type="match status" value="1"/>
</dbReference>
<dbReference type="STRING" id="1569628.A0A316US47"/>
<dbReference type="GeneID" id="37026233"/>
<dbReference type="EMBL" id="KZ819667">
    <property type="protein sequence ID" value="PWN27598.1"/>
    <property type="molecule type" value="Genomic_DNA"/>
</dbReference>
<evidence type="ECO:0000313" key="12">
    <source>
        <dbReference type="Proteomes" id="UP000245884"/>
    </source>
</evidence>
<feature type="compositionally biased region" description="Basic and acidic residues" evidence="9">
    <location>
        <begin position="541"/>
        <end position="552"/>
    </location>
</feature>
<feature type="compositionally biased region" description="Acidic residues" evidence="9">
    <location>
        <begin position="480"/>
        <end position="499"/>
    </location>
</feature>
<evidence type="ECO:0000256" key="7">
    <source>
        <dbReference type="ARBA" id="ARBA00023027"/>
    </source>
</evidence>
<evidence type="ECO:0000313" key="11">
    <source>
        <dbReference type="EMBL" id="PWN27598.1"/>
    </source>
</evidence>
<dbReference type="GO" id="GO:0005634">
    <property type="term" value="C:nucleus"/>
    <property type="evidence" value="ECO:0007669"/>
    <property type="project" value="TreeGrafter"/>
</dbReference>
<evidence type="ECO:0000256" key="4">
    <source>
        <dbReference type="ARBA" id="ARBA00022679"/>
    </source>
</evidence>
<feature type="region of interest" description="Disordered" evidence="9">
    <location>
        <begin position="414"/>
        <end position="447"/>
    </location>
</feature>
<dbReference type="PROSITE" id="PS50305">
    <property type="entry name" value="SIRTUIN"/>
    <property type="match status" value="1"/>
</dbReference>
<proteinExistence type="inferred from homology"/>
<comment type="subcellular location">
    <subcellularLocation>
        <location evidence="2">Mitochondrion</location>
    </subcellularLocation>
</comment>
<dbReference type="GO" id="GO:0046872">
    <property type="term" value="F:metal ion binding"/>
    <property type="evidence" value="ECO:0007669"/>
    <property type="project" value="UniProtKB-KW"/>
</dbReference>
<evidence type="ECO:0000256" key="3">
    <source>
        <dbReference type="ARBA" id="ARBA00006924"/>
    </source>
</evidence>